<dbReference type="NCBIfam" id="TIGR00516">
    <property type="entry name" value="acpS"/>
    <property type="match status" value="1"/>
</dbReference>
<keyword evidence="2 8" id="KW-0808">Transferase</keyword>
<comment type="catalytic activity">
    <reaction evidence="8">
        <text>apo-[ACP] + CoA = holo-[ACP] + adenosine 3',5'-bisphosphate + H(+)</text>
        <dbReference type="Rhea" id="RHEA:12068"/>
        <dbReference type="Rhea" id="RHEA-COMP:9685"/>
        <dbReference type="Rhea" id="RHEA-COMP:9690"/>
        <dbReference type="ChEBI" id="CHEBI:15378"/>
        <dbReference type="ChEBI" id="CHEBI:29999"/>
        <dbReference type="ChEBI" id="CHEBI:57287"/>
        <dbReference type="ChEBI" id="CHEBI:58343"/>
        <dbReference type="ChEBI" id="CHEBI:64479"/>
        <dbReference type="EC" id="2.7.8.7"/>
    </reaction>
</comment>
<protein>
    <recommendedName>
        <fullName evidence="8">Holo-[acyl-carrier-protein] synthase</fullName>
        <shortName evidence="8">Holo-ACP synthase</shortName>
        <ecNumber evidence="8">2.7.8.7</ecNumber>
    </recommendedName>
    <alternativeName>
        <fullName evidence="8">4'-phosphopantetheinyl transferase AcpS</fullName>
    </alternativeName>
</protein>
<dbReference type="InterPro" id="IPR004568">
    <property type="entry name" value="Ppantetheine-prot_Trfase_dom"/>
</dbReference>
<proteinExistence type="inferred from homology"/>
<gene>
    <name evidence="8 10" type="primary">acpS</name>
    <name evidence="10" type="ORF">KH142_00105</name>
</gene>
<feature type="binding site" evidence="8">
    <location>
        <position position="56"/>
    </location>
    <ligand>
        <name>Mg(2+)</name>
        <dbReference type="ChEBI" id="CHEBI:18420"/>
    </ligand>
</feature>
<keyword evidence="7 8" id="KW-0275">Fatty acid biosynthesis</keyword>
<dbReference type="HAMAP" id="MF_00101">
    <property type="entry name" value="AcpS"/>
    <property type="match status" value="1"/>
</dbReference>
<evidence type="ECO:0000256" key="4">
    <source>
        <dbReference type="ARBA" id="ARBA00022832"/>
    </source>
</evidence>
<name>A0A943UVH7_9ACTN</name>
<evidence type="ECO:0000313" key="11">
    <source>
        <dbReference type="Proteomes" id="UP000727506"/>
    </source>
</evidence>
<evidence type="ECO:0000256" key="7">
    <source>
        <dbReference type="ARBA" id="ARBA00023160"/>
    </source>
</evidence>
<evidence type="ECO:0000313" key="10">
    <source>
        <dbReference type="EMBL" id="MBS6939894.1"/>
    </source>
</evidence>
<dbReference type="Pfam" id="PF01648">
    <property type="entry name" value="ACPS"/>
    <property type="match status" value="1"/>
</dbReference>
<feature type="binding site" evidence="8">
    <location>
        <position position="8"/>
    </location>
    <ligand>
        <name>Mg(2+)</name>
        <dbReference type="ChEBI" id="CHEBI:18420"/>
    </ligand>
</feature>
<dbReference type="GO" id="GO:0006633">
    <property type="term" value="P:fatty acid biosynthetic process"/>
    <property type="evidence" value="ECO:0007669"/>
    <property type="project" value="UniProtKB-UniRule"/>
</dbReference>
<evidence type="ECO:0000256" key="8">
    <source>
        <dbReference type="HAMAP-Rule" id="MF_00101"/>
    </source>
</evidence>
<evidence type="ECO:0000256" key="3">
    <source>
        <dbReference type="ARBA" id="ARBA00022723"/>
    </source>
</evidence>
<dbReference type="SUPFAM" id="SSF56214">
    <property type="entry name" value="4'-phosphopantetheinyl transferase"/>
    <property type="match status" value="1"/>
</dbReference>
<dbReference type="Gene3D" id="3.90.470.20">
    <property type="entry name" value="4'-phosphopantetheinyl transferase domain"/>
    <property type="match status" value="1"/>
</dbReference>
<dbReference type="GO" id="GO:0008897">
    <property type="term" value="F:holo-[acyl-carrier-protein] synthase activity"/>
    <property type="evidence" value="ECO:0007669"/>
    <property type="project" value="UniProtKB-UniRule"/>
</dbReference>
<reference evidence="10" key="1">
    <citation type="submission" date="2021-02" db="EMBL/GenBank/DDBJ databases">
        <title>Infant gut strain persistence is associated with maternal origin, phylogeny, and functional potential including surface adhesion and iron acquisition.</title>
        <authorList>
            <person name="Lou Y.C."/>
        </authorList>
    </citation>
    <scope>NUCLEOTIDE SEQUENCE</scope>
    <source>
        <strain evidence="10">L2_039_000G1_dasL2_039_000G1_concoct_11</strain>
    </source>
</reference>
<dbReference type="InterPro" id="IPR002582">
    <property type="entry name" value="ACPS"/>
</dbReference>
<sequence length="184" mass="20013">MTVGLGVDIVEIERIARICARTPSFMRRAFTAEERAYCDAKANPVTHYAARFAAKEAVCKALGTGILAHGVRMTDVEVVRDSYGKPAVALHGAAERIARDKGVLEIPLSLSYTHNVVVANAVAITKDLQVEREKRRDAKAELARQFKDVRSLLDDLGEQTAAGVDARMVGQAEVERAFACEESA</sequence>
<comment type="function">
    <text evidence="8">Transfers the 4'-phosphopantetheine moiety from coenzyme A to a Ser of acyl-carrier-protein.</text>
</comment>
<keyword evidence="8" id="KW-0963">Cytoplasm</keyword>
<keyword evidence="3 8" id="KW-0479">Metal-binding</keyword>
<organism evidence="10 11">
    <name type="scientific">Slackia piriformis</name>
    <dbReference type="NCBI Taxonomy" id="626934"/>
    <lineage>
        <taxon>Bacteria</taxon>
        <taxon>Bacillati</taxon>
        <taxon>Actinomycetota</taxon>
        <taxon>Coriobacteriia</taxon>
        <taxon>Eggerthellales</taxon>
        <taxon>Eggerthellaceae</taxon>
        <taxon>Slackia</taxon>
    </lineage>
</organism>
<keyword evidence="4 8" id="KW-0276">Fatty acid metabolism</keyword>
<dbReference type="Proteomes" id="UP000727506">
    <property type="component" value="Unassembled WGS sequence"/>
</dbReference>
<dbReference type="InterPro" id="IPR008278">
    <property type="entry name" value="4-PPantetheinyl_Trfase_dom"/>
</dbReference>
<dbReference type="AlphaFoldDB" id="A0A943UVH7"/>
<evidence type="ECO:0000256" key="6">
    <source>
        <dbReference type="ARBA" id="ARBA00023098"/>
    </source>
</evidence>
<dbReference type="EC" id="2.7.8.7" evidence="8"/>
<comment type="caution">
    <text evidence="10">The sequence shown here is derived from an EMBL/GenBank/DDBJ whole genome shotgun (WGS) entry which is preliminary data.</text>
</comment>
<dbReference type="EMBL" id="JAGZSV010000001">
    <property type="protein sequence ID" value="MBS6939894.1"/>
    <property type="molecule type" value="Genomic_DNA"/>
</dbReference>
<dbReference type="GO" id="GO:0000287">
    <property type="term" value="F:magnesium ion binding"/>
    <property type="evidence" value="ECO:0007669"/>
    <property type="project" value="UniProtKB-UniRule"/>
</dbReference>
<feature type="domain" description="4'-phosphopantetheinyl transferase" evidence="9">
    <location>
        <begin position="4"/>
        <end position="97"/>
    </location>
</feature>
<evidence type="ECO:0000259" key="9">
    <source>
        <dbReference type="Pfam" id="PF01648"/>
    </source>
</evidence>
<comment type="subcellular location">
    <subcellularLocation>
        <location evidence="8">Cytoplasm</location>
    </subcellularLocation>
</comment>
<comment type="similarity">
    <text evidence="8">Belongs to the P-Pant transferase superfamily. AcpS family.</text>
</comment>
<dbReference type="NCBIfam" id="TIGR00556">
    <property type="entry name" value="pantethn_trn"/>
    <property type="match status" value="1"/>
</dbReference>
<evidence type="ECO:0000256" key="2">
    <source>
        <dbReference type="ARBA" id="ARBA00022679"/>
    </source>
</evidence>
<comment type="cofactor">
    <cofactor evidence="8">
        <name>Mg(2+)</name>
        <dbReference type="ChEBI" id="CHEBI:18420"/>
    </cofactor>
</comment>
<dbReference type="GO" id="GO:0005737">
    <property type="term" value="C:cytoplasm"/>
    <property type="evidence" value="ECO:0007669"/>
    <property type="project" value="UniProtKB-SubCell"/>
</dbReference>
<evidence type="ECO:0000256" key="1">
    <source>
        <dbReference type="ARBA" id="ARBA00022516"/>
    </source>
</evidence>
<dbReference type="InterPro" id="IPR037143">
    <property type="entry name" value="4-PPantetheinyl_Trfase_dom_sf"/>
</dbReference>
<keyword evidence="1 8" id="KW-0444">Lipid biosynthesis</keyword>
<keyword evidence="6 8" id="KW-0443">Lipid metabolism</keyword>
<keyword evidence="5 8" id="KW-0460">Magnesium</keyword>
<accession>A0A943UVH7</accession>
<evidence type="ECO:0000256" key="5">
    <source>
        <dbReference type="ARBA" id="ARBA00022842"/>
    </source>
</evidence>